<feature type="region of interest" description="Disordered" evidence="1">
    <location>
        <begin position="46"/>
        <end position="86"/>
    </location>
</feature>
<evidence type="ECO:0000313" key="3">
    <source>
        <dbReference type="Proteomes" id="UP000663859"/>
    </source>
</evidence>
<comment type="caution">
    <text evidence="2">The sequence shown here is derived from an EMBL/GenBank/DDBJ whole genome shotgun (WGS) entry which is preliminary data.</text>
</comment>
<protein>
    <submittedName>
        <fullName evidence="2">Uncharacterized protein</fullName>
    </submittedName>
</protein>
<gene>
    <name evidence="2" type="ORF">MPNT_280011</name>
</gene>
<reference evidence="2" key="1">
    <citation type="submission" date="2021-02" db="EMBL/GenBank/DDBJ databases">
        <authorList>
            <person name="Cremers G."/>
            <person name="Picone N."/>
        </authorList>
    </citation>
    <scope>NUCLEOTIDE SEQUENCE</scope>
    <source>
        <strain evidence="2">PQ17</strain>
    </source>
</reference>
<proteinExistence type="predicted"/>
<keyword evidence="3" id="KW-1185">Reference proteome</keyword>
<dbReference type="EMBL" id="CAJNOB010000021">
    <property type="protein sequence ID" value="CAF0698516.1"/>
    <property type="molecule type" value="Genomic_DNA"/>
</dbReference>
<dbReference type="Proteomes" id="UP000663859">
    <property type="component" value="Unassembled WGS sequence"/>
</dbReference>
<evidence type="ECO:0000256" key="1">
    <source>
        <dbReference type="SAM" id="MobiDB-lite"/>
    </source>
</evidence>
<sequence length="86" mass="9094">MGGPLFRLPPPLPAKSFSFEEHRYANHADGMRDRQAERTSPFCVVGSKDETAGDQSCQPVVARDGSPLAPVAAAGRVGESDPKPSS</sequence>
<dbReference type="AlphaFoldDB" id="A0A8J2FWC5"/>
<accession>A0A8J2FWC5</accession>
<organism evidence="2 3">
    <name type="scientific">Candidatus Methylacidithermus pantelleriae</name>
    <dbReference type="NCBI Taxonomy" id="2744239"/>
    <lineage>
        <taxon>Bacteria</taxon>
        <taxon>Pseudomonadati</taxon>
        <taxon>Verrucomicrobiota</taxon>
        <taxon>Methylacidiphilae</taxon>
        <taxon>Methylacidiphilales</taxon>
        <taxon>Methylacidiphilaceae</taxon>
        <taxon>Candidatus Methylacidithermus</taxon>
    </lineage>
</organism>
<name>A0A8J2FWC5_9BACT</name>
<evidence type="ECO:0000313" key="2">
    <source>
        <dbReference type="EMBL" id="CAF0698516.1"/>
    </source>
</evidence>